<feature type="chain" id="PRO_5008787087" evidence="7">
    <location>
        <begin position="19"/>
        <end position="263"/>
    </location>
</feature>
<dbReference type="Pfam" id="PF00219">
    <property type="entry name" value="IGFBP"/>
    <property type="match status" value="1"/>
</dbReference>
<dbReference type="PANTHER" id="PTHR14186">
    <property type="entry name" value="INSULIN-LIKE GROWTH FACTOR BINDING PROTEIN-RELATED"/>
    <property type="match status" value="1"/>
</dbReference>
<feature type="signal peptide" evidence="7">
    <location>
        <begin position="1"/>
        <end position="18"/>
    </location>
</feature>
<dbReference type="GO" id="GO:0009966">
    <property type="term" value="P:regulation of signal transduction"/>
    <property type="evidence" value="ECO:0007669"/>
    <property type="project" value="TreeGrafter"/>
</dbReference>
<protein>
    <submittedName>
        <fullName evidence="10 11">Uncharacterized protein</fullName>
    </submittedName>
</protein>
<name>R7TJQ0_CAPTE</name>
<evidence type="ECO:0000313" key="11">
    <source>
        <dbReference type="EnsemblMetazoa" id="CapteP166448"/>
    </source>
</evidence>
<evidence type="ECO:0000259" key="8">
    <source>
        <dbReference type="PROSITE" id="PS50835"/>
    </source>
</evidence>
<feature type="domain" description="IGFBP N-terminal" evidence="9">
    <location>
        <begin position="17"/>
        <end position="97"/>
    </location>
</feature>
<reference evidence="10 12" key="2">
    <citation type="journal article" date="2013" name="Nature">
        <title>Insights into bilaterian evolution from three spiralian genomes.</title>
        <authorList>
            <person name="Simakov O."/>
            <person name="Marletaz F."/>
            <person name="Cho S.J."/>
            <person name="Edsinger-Gonzales E."/>
            <person name="Havlak P."/>
            <person name="Hellsten U."/>
            <person name="Kuo D.H."/>
            <person name="Larsson T."/>
            <person name="Lv J."/>
            <person name="Arendt D."/>
            <person name="Savage R."/>
            <person name="Osoegawa K."/>
            <person name="de Jong P."/>
            <person name="Grimwood J."/>
            <person name="Chapman J.A."/>
            <person name="Shapiro H."/>
            <person name="Aerts A."/>
            <person name="Otillar R.P."/>
            <person name="Terry A.Y."/>
            <person name="Boore J.L."/>
            <person name="Grigoriev I.V."/>
            <person name="Lindberg D.R."/>
            <person name="Seaver E.C."/>
            <person name="Weisblat D.A."/>
            <person name="Putnam N.H."/>
            <person name="Rokhsar D.S."/>
        </authorList>
    </citation>
    <scope>NUCLEOTIDE SEQUENCE</scope>
    <source>
        <strain evidence="10 12">I ESC-2004</strain>
    </source>
</reference>
<dbReference type="Gene3D" id="4.10.40.20">
    <property type="match status" value="1"/>
</dbReference>
<dbReference type="SUPFAM" id="SSF48726">
    <property type="entry name" value="Immunoglobulin"/>
    <property type="match status" value="1"/>
</dbReference>
<dbReference type="InterPro" id="IPR011390">
    <property type="entry name" value="IGFBP_rP_mac25"/>
</dbReference>
<feature type="region of interest" description="Disordered" evidence="6">
    <location>
        <begin position="242"/>
        <end position="263"/>
    </location>
</feature>
<evidence type="ECO:0000313" key="10">
    <source>
        <dbReference type="EMBL" id="ELT93934.1"/>
    </source>
</evidence>
<dbReference type="SMART" id="SM00280">
    <property type="entry name" value="KAZAL"/>
    <property type="match status" value="1"/>
</dbReference>
<dbReference type="Proteomes" id="UP000014760">
    <property type="component" value="Unassembled WGS sequence"/>
</dbReference>
<dbReference type="GO" id="GO:0001558">
    <property type="term" value="P:regulation of cell growth"/>
    <property type="evidence" value="ECO:0007669"/>
    <property type="project" value="InterPro"/>
</dbReference>
<evidence type="ECO:0000259" key="9">
    <source>
        <dbReference type="PROSITE" id="PS51323"/>
    </source>
</evidence>
<organism evidence="10">
    <name type="scientific">Capitella teleta</name>
    <name type="common">Polychaete worm</name>
    <dbReference type="NCBI Taxonomy" id="283909"/>
    <lineage>
        <taxon>Eukaryota</taxon>
        <taxon>Metazoa</taxon>
        <taxon>Spiralia</taxon>
        <taxon>Lophotrochozoa</taxon>
        <taxon>Annelida</taxon>
        <taxon>Polychaeta</taxon>
        <taxon>Sedentaria</taxon>
        <taxon>Scolecida</taxon>
        <taxon>Capitellidae</taxon>
        <taxon>Capitella</taxon>
    </lineage>
</organism>
<dbReference type="EMBL" id="AMQN01012504">
    <property type="status" value="NOT_ANNOTATED_CDS"/>
    <property type="molecule type" value="Genomic_DNA"/>
</dbReference>
<dbReference type="PROSITE" id="PS51323">
    <property type="entry name" value="IGFBP_N_2"/>
    <property type="match status" value="1"/>
</dbReference>
<dbReference type="InterPro" id="IPR036179">
    <property type="entry name" value="Ig-like_dom_sf"/>
</dbReference>
<evidence type="ECO:0000256" key="7">
    <source>
        <dbReference type="SAM" id="SignalP"/>
    </source>
</evidence>
<evidence type="ECO:0000256" key="1">
    <source>
        <dbReference type="ARBA" id="ARBA00004613"/>
    </source>
</evidence>
<dbReference type="InterPro" id="IPR002350">
    <property type="entry name" value="Kazal_dom"/>
</dbReference>
<keyword evidence="5" id="KW-0393">Immunoglobulin domain</keyword>
<dbReference type="EnsemblMetazoa" id="CapteT166448">
    <property type="protein sequence ID" value="CapteP166448"/>
    <property type="gene ID" value="CapteG166448"/>
</dbReference>
<feature type="compositionally biased region" description="Basic residues" evidence="6">
    <location>
        <begin position="251"/>
        <end position="263"/>
    </location>
</feature>
<dbReference type="SUPFAM" id="SSF100895">
    <property type="entry name" value="Kazal-type serine protease inhibitors"/>
    <property type="match status" value="1"/>
</dbReference>
<dbReference type="PANTHER" id="PTHR14186:SF19">
    <property type="entry name" value="INSULIN-LIKE GROWTH FACTOR-BINDING PROTEIN 7"/>
    <property type="match status" value="1"/>
</dbReference>
<dbReference type="FunFam" id="2.60.40.10:FF:000032">
    <property type="entry name" value="palladin isoform X1"/>
    <property type="match status" value="1"/>
</dbReference>
<gene>
    <name evidence="10" type="ORF">CAPTEDRAFT_166448</name>
</gene>
<keyword evidence="12" id="KW-1185">Reference proteome</keyword>
<dbReference type="OMA" id="CHTKNKH"/>
<dbReference type="PROSITE" id="PS50835">
    <property type="entry name" value="IG_LIKE"/>
    <property type="match status" value="1"/>
</dbReference>
<dbReference type="InterPro" id="IPR003599">
    <property type="entry name" value="Ig_sub"/>
</dbReference>
<evidence type="ECO:0000313" key="12">
    <source>
        <dbReference type="Proteomes" id="UP000014760"/>
    </source>
</evidence>
<dbReference type="OrthoDB" id="5985519at2759"/>
<dbReference type="Pfam" id="PF13927">
    <property type="entry name" value="Ig_3"/>
    <property type="match status" value="1"/>
</dbReference>
<dbReference type="GO" id="GO:0005520">
    <property type="term" value="F:insulin-like growth factor binding"/>
    <property type="evidence" value="ECO:0007669"/>
    <property type="project" value="InterPro"/>
</dbReference>
<reference evidence="11" key="3">
    <citation type="submission" date="2015-06" db="UniProtKB">
        <authorList>
            <consortium name="EnsemblMetazoa"/>
        </authorList>
    </citation>
    <scope>IDENTIFICATION</scope>
</reference>
<dbReference type="InterPro" id="IPR036058">
    <property type="entry name" value="Kazal_dom_sf"/>
</dbReference>
<evidence type="ECO:0000256" key="4">
    <source>
        <dbReference type="ARBA" id="ARBA00023157"/>
    </source>
</evidence>
<accession>R7TJQ0</accession>
<sequence>MNLLIGVLVIIAASAVYGQDCGQCEPSECSAPVNCVAGVVKDSCGCCNICAKAEYELCDHPRIKSSKHLGRCGDQLECRVRNDLADEDKPEAICFCRIEGELCGTDNVTYDNICGLMAETARTNKKVKVHSKGPCNAAPVIVSPPDHTKNKTGSDVALSCEAQGFPIPAIEWTWTRVDGKTVFLPSDDDRISVNMRGGPDRWQVTGWMQIIDVKKDHEGDYTCVAQNEYGVAKASARLNVAVDEGNEKKERKQKNRRLKSRNE</sequence>
<keyword evidence="2" id="KW-0964">Secreted</keyword>
<dbReference type="AlphaFoldDB" id="R7TJQ0"/>
<dbReference type="SMART" id="SM00121">
    <property type="entry name" value="IB"/>
    <property type="match status" value="1"/>
</dbReference>
<dbReference type="InterPro" id="IPR009030">
    <property type="entry name" value="Growth_fac_rcpt_cys_sf"/>
</dbReference>
<dbReference type="Pfam" id="PF07648">
    <property type="entry name" value="Kazal_2"/>
    <property type="match status" value="1"/>
</dbReference>
<dbReference type="GO" id="GO:0005576">
    <property type="term" value="C:extracellular region"/>
    <property type="evidence" value="ECO:0007669"/>
    <property type="project" value="UniProtKB-SubCell"/>
</dbReference>
<dbReference type="InterPro" id="IPR000867">
    <property type="entry name" value="IGFBP-like"/>
</dbReference>
<evidence type="ECO:0000256" key="2">
    <source>
        <dbReference type="ARBA" id="ARBA00022525"/>
    </source>
</evidence>
<reference evidence="12" key="1">
    <citation type="submission" date="2012-12" db="EMBL/GenBank/DDBJ databases">
        <authorList>
            <person name="Hellsten U."/>
            <person name="Grimwood J."/>
            <person name="Chapman J.A."/>
            <person name="Shapiro H."/>
            <person name="Aerts A."/>
            <person name="Otillar R.P."/>
            <person name="Terry A.Y."/>
            <person name="Boore J.L."/>
            <person name="Simakov O."/>
            <person name="Marletaz F."/>
            <person name="Cho S.-J."/>
            <person name="Edsinger-Gonzales E."/>
            <person name="Havlak P."/>
            <person name="Kuo D.-H."/>
            <person name="Larsson T."/>
            <person name="Lv J."/>
            <person name="Arendt D."/>
            <person name="Savage R."/>
            <person name="Osoegawa K."/>
            <person name="de Jong P."/>
            <person name="Lindberg D.R."/>
            <person name="Seaver E.C."/>
            <person name="Weisblat D.A."/>
            <person name="Putnam N.H."/>
            <person name="Grigoriev I.V."/>
            <person name="Rokhsar D.S."/>
        </authorList>
    </citation>
    <scope>NUCLEOTIDE SEQUENCE</scope>
    <source>
        <strain evidence="12">I ESC-2004</strain>
    </source>
</reference>
<dbReference type="Gene3D" id="2.60.40.10">
    <property type="entry name" value="Immunoglobulins"/>
    <property type="match status" value="1"/>
</dbReference>
<evidence type="ECO:0000256" key="3">
    <source>
        <dbReference type="ARBA" id="ARBA00022729"/>
    </source>
</evidence>
<dbReference type="STRING" id="283909.R7TJQ0"/>
<evidence type="ECO:0000256" key="5">
    <source>
        <dbReference type="ARBA" id="ARBA00023319"/>
    </source>
</evidence>
<comment type="subcellular location">
    <subcellularLocation>
        <location evidence="1">Secreted</location>
    </subcellularLocation>
</comment>
<dbReference type="InterPro" id="IPR003598">
    <property type="entry name" value="Ig_sub2"/>
</dbReference>
<dbReference type="InterPro" id="IPR007110">
    <property type="entry name" value="Ig-like_dom"/>
</dbReference>
<keyword evidence="4" id="KW-1015">Disulfide bond</keyword>
<dbReference type="SMART" id="SM00409">
    <property type="entry name" value="IG"/>
    <property type="match status" value="1"/>
</dbReference>
<keyword evidence="3 7" id="KW-0732">Signal</keyword>
<dbReference type="SMART" id="SM00408">
    <property type="entry name" value="IGc2"/>
    <property type="match status" value="1"/>
</dbReference>
<proteinExistence type="predicted"/>
<evidence type="ECO:0000256" key="6">
    <source>
        <dbReference type="SAM" id="MobiDB-lite"/>
    </source>
</evidence>
<dbReference type="InterPro" id="IPR013783">
    <property type="entry name" value="Ig-like_fold"/>
</dbReference>
<dbReference type="SUPFAM" id="SSF57184">
    <property type="entry name" value="Growth factor receptor domain"/>
    <property type="match status" value="1"/>
</dbReference>
<dbReference type="HOGENOM" id="CLU_075590_1_1_1"/>
<dbReference type="Gene3D" id="3.30.60.30">
    <property type="match status" value="1"/>
</dbReference>
<feature type="domain" description="Ig-like" evidence="8">
    <location>
        <begin position="139"/>
        <end position="239"/>
    </location>
</feature>
<dbReference type="EMBL" id="KB309561">
    <property type="protein sequence ID" value="ELT93934.1"/>
    <property type="molecule type" value="Genomic_DNA"/>
</dbReference>